<evidence type="ECO:0000256" key="2">
    <source>
        <dbReference type="ARBA" id="ARBA00022679"/>
    </source>
</evidence>
<dbReference type="InterPro" id="IPR004839">
    <property type="entry name" value="Aminotransferase_I/II_large"/>
</dbReference>
<dbReference type="Gene3D" id="3.90.1150.10">
    <property type="entry name" value="Aspartate Aminotransferase, domain 1"/>
    <property type="match status" value="1"/>
</dbReference>
<protein>
    <submittedName>
        <fullName evidence="4">Pyridoxal phosphate-dependent aminotransferase family protein</fullName>
    </submittedName>
</protein>
<organism evidence="4 5">
    <name type="scientific">Arenibacter arenosicollis</name>
    <dbReference type="NCBI Taxonomy" id="2762274"/>
    <lineage>
        <taxon>Bacteria</taxon>
        <taxon>Pseudomonadati</taxon>
        <taxon>Bacteroidota</taxon>
        <taxon>Flavobacteriia</taxon>
        <taxon>Flavobacteriales</taxon>
        <taxon>Flavobacteriaceae</taxon>
        <taxon>Arenibacter</taxon>
    </lineage>
</organism>
<reference evidence="4 5" key="1">
    <citation type="submission" date="2020-08" db="EMBL/GenBank/DDBJ databases">
        <title>Arenibacter gaetbuli sp. nov., isolated from a sand dune.</title>
        <authorList>
            <person name="Park S."/>
            <person name="Yoon J.-H."/>
        </authorList>
    </citation>
    <scope>NUCLEOTIDE SEQUENCE [LARGE SCALE GENOMIC DNA]</scope>
    <source>
        <strain evidence="4 5">BSSL-BM3</strain>
    </source>
</reference>
<comment type="cofactor">
    <cofactor evidence="1">
        <name>pyridoxal 5'-phosphate</name>
        <dbReference type="ChEBI" id="CHEBI:597326"/>
    </cofactor>
</comment>
<proteinExistence type="predicted"/>
<evidence type="ECO:0000313" key="4">
    <source>
        <dbReference type="EMBL" id="MBC8768586.1"/>
    </source>
</evidence>
<evidence type="ECO:0000313" key="5">
    <source>
        <dbReference type="Proteomes" id="UP000618952"/>
    </source>
</evidence>
<sequence>MTFYIDGFPGREIELDRKKYLYFGGTSYLGLQTDEAFQDIFISNIRKYGTNYGASRKSNIRLSIYEKAEQHLSRLVGSEACISLSSGYLAGQLIRQSLDTKANRLFYAPNTHSALYSPNRGISKLKPYITFTALNIAVRDYLETDQETTPVVFLDAIDFSGSNYPDFEGLKMLPLENIILVVDDSHGIGIVGNNGGGVFRNIQDLNPKELIVCCSLGKGFGIQAGTIFGSRIRMEQLVDTPFFGGASPAAPAAMASIIDASEIFKEKRTVLKNNIGLFRSNIKALDKFKFMEEHPAFSFNDEDLTKYLKDQKVVVTSFRYPDEDSTLMSRIVISAHHTREDILLLCNLINSYF</sequence>
<evidence type="ECO:0000259" key="3">
    <source>
        <dbReference type="Pfam" id="PF00155"/>
    </source>
</evidence>
<feature type="domain" description="Aminotransferase class I/classII large" evidence="3">
    <location>
        <begin position="164"/>
        <end position="347"/>
    </location>
</feature>
<dbReference type="PANTHER" id="PTHR13693">
    <property type="entry name" value="CLASS II AMINOTRANSFERASE/8-AMINO-7-OXONONANOATE SYNTHASE"/>
    <property type="match status" value="1"/>
</dbReference>
<dbReference type="SUPFAM" id="SSF53383">
    <property type="entry name" value="PLP-dependent transferases"/>
    <property type="match status" value="1"/>
</dbReference>
<name>A0ABR7QN36_9FLAO</name>
<dbReference type="EMBL" id="JACLHY010000010">
    <property type="protein sequence ID" value="MBC8768586.1"/>
    <property type="molecule type" value="Genomic_DNA"/>
</dbReference>
<dbReference type="InterPro" id="IPR015421">
    <property type="entry name" value="PyrdxlP-dep_Trfase_major"/>
</dbReference>
<dbReference type="Pfam" id="PF00155">
    <property type="entry name" value="Aminotran_1_2"/>
    <property type="match status" value="1"/>
</dbReference>
<gene>
    <name evidence="4" type="ORF">H4O18_11335</name>
</gene>
<dbReference type="RefSeq" id="WP_187584616.1">
    <property type="nucleotide sequence ID" value="NZ_JACLHY010000010.1"/>
</dbReference>
<dbReference type="Gene3D" id="3.40.640.10">
    <property type="entry name" value="Type I PLP-dependent aspartate aminotransferase-like (Major domain)"/>
    <property type="match status" value="1"/>
</dbReference>
<dbReference type="Proteomes" id="UP000618952">
    <property type="component" value="Unassembled WGS sequence"/>
</dbReference>
<dbReference type="GO" id="GO:0008483">
    <property type="term" value="F:transaminase activity"/>
    <property type="evidence" value="ECO:0007669"/>
    <property type="project" value="UniProtKB-KW"/>
</dbReference>
<keyword evidence="4" id="KW-0032">Aminotransferase</keyword>
<dbReference type="InterPro" id="IPR050087">
    <property type="entry name" value="AON_synthase_class-II"/>
</dbReference>
<keyword evidence="5" id="KW-1185">Reference proteome</keyword>
<dbReference type="InterPro" id="IPR015424">
    <property type="entry name" value="PyrdxlP-dep_Trfase"/>
</dbReference>
<evidence type="ECO:0000256" key="1">
    <source>
        <dbReference type="ARBA" id="ARBA00001933"/>
    </source>
</evidence>
<accession>A0ABR7QN36</accession>
<dbReference type="InterPro" id="IPR015422">
    <property type="entry name" value="PyrdxlP-dep_Trfase_small"/>
</dbReference>
<keyword evidence="2" id="KW-0808">Transferase</keyword>
<comment type="caution">
    <text evidence="4">The sequence shown here is derived from an EMBL/GenBank/DDBJ whole genome shotgun (WGS) entry which is preliminary data.</text>
</comment>